<dbReference type="EMBL" id="WEGI01000008">
    <property type="protein sequence ID" value="MQY28353.1"/>
    <property type="molecule type" value="Genomic_DNA"/>
</dbReference>
<keyword evidence="4" id="KW-1185">Reference proteome</keyword>
<protein>
    <recommendedName>
        <fullName evidence="2">Activator of Hsp90 ATPase homologue 1/2-like C-terminal domain-containing protein</fullName>
    </recommendedName>
</protein>
<comment type="similarity">
    <text evidence="1">Belongs to the AHA1 family.</text>
</comment>
<dbReference type="Pfam" id="PF08327">
    <property type="entry name" value="AHSA1"/>
    <property type="match status" value="1"/>
</dbReference>
<dbReference type="RefSeq" id="WP_153344209.1">
    <property type="nucleotide sequence ID" value="NZ_WEGI01000008.1"/>
</dbReference>
<dbReference type="CDD" id="cd08899">
    <property type="entry name" value="SRPBCC_CalC_Aha1-like_6"/>
    <property type="match status" value="1"/>
</dbReference>
<evidence type="ECO:0000313" key="3">
    <source>
        <dbReference type="EMBL" id="MQY28353.1"/>
    </source>
</evidence>
<dbReference type="AlphaFoldDB" id="A0A7K0DRG2"/>
<reference evidence="3 4" key="1">
    <citation type="submission" date="2019-10" db="EMBL/GenBank/DDBJ databases">
        <title>Nocardia macrotermitis sp. nov. and Nocardia aurantia sp. nov., isolated from the gut of fungus growing-termite Macrotermes natalensis.</title>
        <authorList>
            <person name="Benndorf R."/>
            <person name="Schwitalla J."/>
            <person name="Martin K."/>
            <person name="De Beer W."/>
            <person name="Kaster A.-K."/>
            <person name="Vollmers J."/>
            <person name="Poulsen M."/>
            <person name="Beemelmanns C."/>
        </authorList>
    </citation>
    <scope>NUCLEOTIDE SEQUENCE [LARGE SCALE GENOMIC DNA]</scope>
    <source>
        <strain evidence="3 4">RB56</strain>
    </source>
</reference>
<name>A0A7K0DRG2_9NOCA</name>
<dbReference type="InterPro" id="IPR023393">
    <property type="entry name" value="START-like_dom_sf"/>
</dbReference>
<dbReference type="OrthoDB" id="8117292at2"/>
<evidence type="ECO:0000256" key="1">
    <source>
        <dbReference type="ARBA" id="ARBA00006817"/>
    </source>
</evidence>
<feature type="domain" description="Activator of Hsp90 ATPase homologue 1/2-like C-terminal" evidence="2">
    <location>
        <begin position="41"/>
        <end position="147"/>
    </location>
</feature>
<accession>A0A7K0DRG2</accession>
<gene>
    <name evidence="3" type="ORF">NRB56_39370</name>
</gene>
<dbReference type="SUPFAM" id="SSF55961">
    <property type="entry name" value="Bet v1-like"/>
    <property type="match status" value="1"/>
</dbReference>
<proteinExistence type="inferred from homology"/>
<evidence type="ECO:0000313" key="4">
    <source>
        <dbReference type="Proteomes" id="UP000431401"/>
    </source>
</evidence>
<dbReference type="InterPro" id="IPR013538">
    <property type="entry name" value="ASHA1/2-like_C"/>
</dbReference>
<dbReference type="Gene3D" id="3.30.530.20">
    <property type="match status" value="1"/>
</dbReference>
<comment type="caution">
    <text evidence="3">The sequence shown here is derived from an EMBL/GenBank/DDBJ whole genome shotgun (WGS) entry which is preliminary data.</text>
</comment>
<evidence type="ECO:0000259" key="2">
    <source>
        <dbReference type="Pfam" id="PF08327"/>
    </source>
</evidence>
<dbReference type="Proteomes" id="UP000431401">
    <property type="component" value="Unassembled WGS sequence"/>
</dbReference>
<organism evidence="3 4">
    <name type="scientific">Nocardia aurantia</name>
    <dbReference type="NCBI Taxonomy" id="2585199"/>
    <lineage>
        <taxon>Bacteria</taxon>
        <taxon>Bacillati</taxon>
        <taxon>Actinomycetota</taxon>
        <taxon>Actinomycetes</taxon>
        <taxon>Mycobacteriales</taxon>
        <taxon>Nocardiaceae</taxon>
        <taxon>Nocardia</taxon>
    </lineage>
</organism>
<sequence length="218" mass="22983">MSLLEDPIATAGLVAREVRTGSRGGATTRIAVARRQYPTGRADLWDALTSADRLPRWFLPVEGELKVGGRYQLIGNAGGVIEECDEPRRLAVTWEMGPMVSWLTVALSEAGDGTVLELVHEAPVDPEFWTRYGPGAVGVGWDLALMGLGLHIESGAPVDPEVGAAYPTTPEGREFARATATAWARAATADGDDPAAAQAAGENTFAFYTGAPEDGTDS</sequence>